<comment type="caution">
    <text evidence="2">The sequence shown here is derived from an EMBL/GenBank/DDBJ whole genome shotgun (WGS) entry which is preliminary data.</text>
</comment>
<protein>
    <submittedName>
        <fullName evidence="2">Uncharacterized protein</fullName>
    </submittedName>
</protein>
<evidence type="ECO:0000313" key="2">
    <source>
        <dbReference type="EMBL" id="KAG0576353.1"/>
    </source>
</evidence>
<sequence>TLQAAQLVVDCRDCGEGHSEQNLGFKSLIARGRRDTGEGIAPTRVELRQKPEERTTEGQGAAKRSGISIAQRSSHHGNRDFLPAGWRHSTHNPKASLLRFVDLSF</sequence>
<evidence type="ECO:0000256" key="1">
    <source>
        <dbReference type="SAM" id="MobiDB-lite"/>
    </source>
</evidence>
<feature type="non-terminal residue" evidence="2">
    <location>
        <position position="1"/>
    </location>
</feature>
<feature type="region of interest" description="Disordered" evidence="1">
    <location>
        <begin position="34"/>
        <end position="90"/>
    </location>
</feature>
<evidence type="ECO:0000313" key="3">
    <source>
        <dbReference type="Proteomes" id="UP000822688"/>
    </source>
</evidence>
<feature type="compositionally biased region" description="Basic and acidic residues" evidence="1">
    <location>
        <begin position="45"/>
        <end position="56"/>
    </location>
</feature>
<proteinExistence type="predicted"/>
<dbReference type="EMBL" id="CM026425">
    <property type="protein sequence ID" value="KAG0576353.1"/>
    <property type="molecule type" value="Genomic_DNA"/>
</dbReference>
<dbReference type="AlphaFoldDB" id="A0A8T0I137"/>
<feature type="non-terminal residue" evidence="2">
    <location>
        <position position="105"/>
    </location>
</feature>
<accession>A0A8T0I137</accession>
<dbReference type="Proteomes" id="UP000822688">
    <property type="component" value="Chromosome 5"/>
</dbReference>
<reference evidence="2" key="1">
    <citation type="submission" date="2020-06" db="EMBL/GenBank/DDBJ databases">
        <title>WGS assembly of Ceratodon purpureus strain R40.</title>
        <authorList>
            <person name="Carey S.B."/>
            <person name="Jenkins J."/>
            <person name="Shu S."/>
            <person name="Lovell J.T."/>
            <person name="Sreedasyam A."/>
            <person name="Maumus F."/>
            <person name="Tiley G.P."/>
            <person name="Fernandez-Pozo N."/>
            <person name="Barry K."/>
            <person name="Chen C."/>
            <person name="Wang M."/>
            <person name="Lipzen A."/>
            <person name="Daum C."/>
            <person name="Saski C.A."/>
            <person name="Payton A.C."/>
            <person name="Mcbreen J.C."/>
            <person name="Conrad R.E."/>
            <person name="Kollar L.M."/>
            <person name="Olsson S."/>
            <person name="Huttunen S."/>
            <person name="Landis J.B."/>
            <person name="Wickett N.J."/>
            <person name="Johnson M.G."/>
            <person name="Rensing S.A."/>
            <person name="Grimwood J."/>
            <person name="Schmutz J."/>
            <person name="Mcdaniel S.F."/>
        </authorList>
    </citation>
    <scope>NUCLEOTIDE SEQUENCE</scope>
    <source>
        <strain evidence="2">R40</strain>
    </source>
</reference>
<keyword evidence="3" id="KW-1185">Reference proteome</keyword>
<organism evidence="2 3">
    <name type="scientific">Ceratodon purpureus</name>
    <name type="common">Fire moss</name>
    <name type="synonym">Dicranum purpureum</name>
    <dbReference type="NCBI Taxonomy" id="3225"/>
    <lineage>
        <taxon>Eukaryota</taxon>
        <taxon>Viridiplantae</taxon>
        <taxon>Streptophyta</taxon>
        <taxon>Embryophyta</taxon>
        <taxon>Bryophyta</taxon>
        <taxon>Bryophytina</taxon>
        <taxon>Bryopsida</taxon>
        <taxon>Dicranidae</taxon>
        <taxon>Pseudoditrichales</taxon>
        <taxon>Ditrichaceae</taxon>
        <taxon>Ceratodon</taxon>
    </lineage>
</organism>
<gene>
    <name evidence="2" type="ORF">KC19_5G073500</name>
</gene>
<name>A0A8T0I137_CERPU</name>